<protein>
    <submittedName>
        <fullName evidence="1">Uncharacterized protein</fullName>
    </submittedName>
</protein>
<gene>
    <name evidence="1" type="ORF">B4U79_12948</name>
</gene>
<dbReference type="AlphaFoldDB" id="A0A3S3PPL7"/>
<name>A0A3S3PPL7_9ACAR</name>
<accession>A0A3S3PPL7</accession>
<sequence>MSEPEISASAVKPPIETITDIAGFRSSIVPRSPNLAKRSSSSPLFECIPDAYEPKSLNAIPSATSPHRCSSPCSLFQVISPQATVITTSGHGAAVGTLIGDKSGADSVTVDNSHHTAREVCADSTQKSKAFESNCGRNRCQHLIETGGFKNCDHCIHQQRKMPLFNGTEEAIEVKHVSASIEASPFATKSVSAERE</sequence>
<evidence type="ECO:0000313" key="1">
    <source>
        <dbReference type="EMBL" id="RWS05744.1"/>
    </source>
</evidence>
<organism evidence="1 2">
    <name type="scientific">Dinothrombium tinctorium</name>
    <dbReference type="NCBI Taxonomy" id="1965070"/>
    <lineage>
        <taxon>Eukaryota</taxon>
        <taxon>Metazoa</taxon>
        <taxon>Ecdysozoa</taxon>
        <taxon>Arthropoda</taxon>
        <taxon>Chelicerata</taxon>
        <taxon>Arachnida</taxon>
        <taxon>Acari</taxon>
        <taxon>Acariformes</taxon>
        <taxon>Trombidiformes</taxon>
        <taxon>Prostigmata</taxon>
        <taxon>Anystina</taxon>
        <taxon>Parasitengona</taxon>
        <taxon>Trombidioidea</taxon>
        <taxon>Trombidiidae</taxon>
        <taxon>Dinothrombium</taxon>
    </lineage>
</organism>
<comment type="caution">
    <text evidence="1">The sequence shown here is derived from an EMBL/GenBank/DDBJ whole genome shotgun (WGS) entry which is preliminary data.</text>
</comment>
<keyword evidence="2" id="KW-1185">Reference proteome</keyword>
<reference evidence="1 2" key="1">
    <citation type="journal article" date="2018" name="Gigascience">
        <title>Genomes of trombidid mites reveal novel predicted allergens and laterally-transferred genes associated with secondary metabolism.</title>
        <authorList>
            <person name="Dong X."/>
            <person name="Chaisiri K."/>
            <person name="Xia D."/>
            <person name="Armstrong S.D."/>
            <person name="Fang Y."/>
            <person name="Donnelly M.J."/>
            <person name="Kadowaki T."/>
            <person name="McGarry J.W."/>
            <person name="Darby A.C."/>
            <person name="Makepeace B.L."/>
        </authorList>
    </citation>
    <scope>NUCLEOTIDE SEQUENCE [LARGE SCALE GENOMIC DNA]</scope>
    <source>
        <strain evidence="1">UoL-WK</strain>
    </source>
</reference>
<proteinExistence type="predicted"/>
<dbReference type="EMBL" id="NCKU01004580">
    <property type="protein sequence ID" value="RWS05744.1"/>
    <property type="molecule type" value="Genomic_DNA"/>
</dbReference>
<evidence type="ECO:0000313" key="2">
    <source>
        <dbReference type="Proteomes" id="UP000285301"/>
    </source>
</evidence>
<dbReference type="Proteomes" id="UP000285301">
    <property type="component" value="Unassembled WGS sequence"/>
</dbReference>